<evidence type="ECO:0000256" key="2">
    <source>
        <dbReference type="SAM" id="Phobius"/>
    </source>
</evidence>
<evidence type="ECO:0000313" key="4">
    <source>
        <dbReference type="Proteomes" id="UP001498398"/>
    </source>
</evidence>
<keyword evidence="4" id="KW-1185">Reference proteome</keyword>
<proteinExistence type="predicted"/>
<dbReference type="EMBL" id="JBANRG010000006">
    <property type="protein sequence ID" value="KAK7465743.1"/>
    <property type="molecule type" value="Genomic_DNA"/>
</dbReference>
<organism evidence="3 4">
    <name type="scientific">Marasmiellus scandens</name>
    <dbReference type="NCBI Taxonomy" id="2682957"/>
    <lineage>
        <taxon>Eukaryota</taxon>
        <taxon>Fungi</taxon>
        <taxon>Dikarya</taxon>
        <taxon>Basidiomycota</taxon>
        <taxon>Agaricomycotina</taxon>
        <taxon>Agaricomycetes</taxon>
        <taxon>Agaricomycetidae</taxon>
        <taxon>Agaricales</taxon>
        <taxon>Marasmiineae</taxon>
        <taxon>Omphalotaceae</taxon>
        <taxon>Marasmiellus</taxon>
    </lineage>
</organism>
<gene>
    <name evidence="3" type="ORF">VKT23_005715</name>
</gene>
<name>A0ABR1JQV1_9AGAR</name>
<keyword evidence="2" id="KW-0812">Transmembrane</keyword>
<feature type="region of interest" description="Disordered" evidence="1">
    <location>
        <begin position="1"/>
        <end position="31"/>
    </location>
</feature>
<feature type="compositionally biased region" description="Basic and acidic residues" evidence="1">
    <location>
        <begin position="1"/>
        <end position="12"/>
    </location>
</feature>
<comment type="caution">
    <text evidence="3">The sequence shown here is derived from an EMBL/GenBank/DDBJ whole genome shotgun (WGS) entry which is preliminary data.</text>
</comment>
<keyword evidence="2" id="KW-0472">Membrane</keyword>
<protein>
    <submittedName>
        <fullName evidence="3">Uncharacterized protein</fullName>
    </submittedName>
</protein>
<sequence length="68" mass="7292">MSTSEKDAKQLSDVESVQDNAPYHEGTGETGLVRQLKNRHIAMISIGGVIGTGLFLGQSTTPDILKSY</sequence>
<feature type="transmembrane region" description="Helical" evidence="2">
    <location>
        <begin position="41"/>
        <end position="58"/>
    </location>
</feature>
<reference evidence="3 4" key="1">
    <citation type="submission" date="2024-01" db="EMBL/GenBank/DDBJ databases">
        <title>A draft genome for the cacao thread blight pathogen Marasmiellus scandens.</title>
        <authorList>
            <person name="Baruah I.K."/>
            <person name="Leung J."/>
            <person name="Bukari Y."/>
            <person name="Amoako-Attah I."/>
            <person name="Meinhardt L.W."/>
            <person name="Bailey B.A."/>
            <person name="Cohen S.P."/>
        </authorList>
    </citation>
    <scope>NUCLEOTIDE SEQUENCE [LARGE SCALE GENOMIC DNA]</scope>
    <source>
        <strain evidence="3 4">GH-19</strain>
    </source>
</reference>
<keyword evidence="2" id="KW-1133">Transmembrane helix</keyword>
<evidence type="ECO:0000313" key="3">
    <source>
        <dbReference type="EMBL" id="KAK7465743.1"/>
    </source>
</evidence>
<dbReference type="Proteomes" id="UP001498398">
    <property type="component" value="Unassembled WGS sequence"/>
</dbReference>
<evidence type="ECO:0000256" key="1">
    <source>
        <dbReference type="SAM" id="MobiDB-lite"/>
    </source>
</evidence>
<accession>A0ABR1JQV1</accession>